<sequence>MKQIRGLLIMLPLLLVAGFSFAQKNTVTGKVTDKNTGEALSGVNVLTTNKKGGVVTNKDGVYSITLKSANETLVFSYVGYITQTITTNGKSTFDIALSPSNKANDEVVVIGYGTQKKSSVTGAVSKYKNERLDESPASRLDQALQGKIAGVQIQNISSDAGAAPKVRVRGISSINAGADPLVVVDGHPVPDGLAFVNMADVESVEVLKDAASAAIYGSRAASGVILITTKSGKADKTRYSVKISTGIKQPYKLYKVMTTSEYTNLLFYEAALRAQDPTAPPPTTLNVASTAERAAYVIENTIMGGQATDWQTSTIRDANTKNIQLAASGGTKNLKYFLGAGYQNDQGFSYHSEYERFNVRAKLDAQLGKKVKVSFNFNPSYIKRERPSVSYIDFVRFPSYLPIYLNESTAAFVRQNPLYPDVKAGDFAQARFFNGRVYSGLMPDGSIWNTTTAADPFNTANNTPKSVLETRSITSNDYRATTSFDMTINLAKGLDFKTLLSSYINISDGLDFAKRNSNRAGDVNRGVFTNRTYVDLLNENTVTYTKQIKDHSITALAGFTAQVTKSKNDQTVGLDFPSDNIQTLNTALLIEKENTFSLKNKEGLLSVLSRVNYDFKSKYIVSASIRGDGSSKFATGKKWGYFPSVSVGWVATKENFLSDVKWLNNLKLRASYGATGNNRINDFLFIDLLYQSNYPIGGGNGTSGIGQVPSRDVLSNPDITWETTYQYNGGLDLGLFKNSLNITVDVYQSRTDKLLLNQNVVAFAGAPTYINNIGSLQNRGIEVEVTNVNVRTKNFKWTTSGNISRTRNKILALGGESFFLNQGERTEVYLNKVGSPLIQFFGYKTDGVWLSQAQINEAQAKGLTSSLSNVFTPGGLKLVDINGDNKIDANDRTVIGNPYPDFTWGVTNSFTLKNFDVSFSFQGVHGGSLVNGDANYNEIKRYNRNYNQNRWISAANPGDGKTPYSTTGFANWLLTDYAIEDASYYCLRDVLVGYTLPQSFANRAKLSSMRLYFSAQNLFFHFADNYRGINPEGRLTTGPYASPLADGYQRGSYPMSKTFLLGVDINF</sequence>
<evidence type="ECO:0000256" key="8">
    <source>
        <dbReference type="SAM" id="SignalP"/>
    </source>
</evidence>
<evidence type="ECO:0000256" key="1">
    <source>
        <dbReference type="ARBA" id="ARBA00004571"/>
    </source>
</evidence>
<proteinExistence type="inferred from homology"/>
<evidence type="ECO:0000259" key="9">
    <source>
        <dbReference type="Pfam" id="PF07715"/>
    </source>
</evidence>
<dbReference type="InterPro" id="IPR023997">
    <property type="entry name" value="TonB-dep_OMP_SusC/RagA_CS"/>
</dbReference>
<dbReference type="NCBIfam" id="TIGR04057">
    <property type="entry name" value="SusC_RagA_signa"/>
    <property type="match status" value="1"/>
</dbReference>
<dbReference type="Gene3D" id="2.60.40.1120">
    <property type="entry name" value="Carboxypeptidase-like, regulatory domain"/>
    <property type="match status" value="1"/>
</dbReference>
<dbReference type="PROSITE" id="PS52016">
    <property type="entry name" value="TONB_DEPENDENT_REC_3"/>
    <property type="match status" value="1"/>
</dbReference>
<gene>
    <name evidence="10" type="ORF">ACFOWM_04150</name>
</gene>
<feature type="chain" id="PRO_5046595423" evidence="8">
    <location>
        <begin position="23"/>
        <end position="1067"/>
    </location>
</feature>
<comment type="subcellular location">
    <subcellularLocation>
        <location evidence="1 7">Cell outer membrane</location>
        <topology evidence="1 7">Multi-pass membrane protein</topology>
    </subcellularLocation>
</comment>
<accession>A0ABV8QQU1</accession>
<dbReference type="RefSeq" id="WP_379707420.1">
    <property type="nucleotide sequence ID" value="NZ_JBHSCZ010000001.1"/>
</dbReference>
<keyword evidence="2 7" id="KW-0813">Transport</keyword>
<keyword evidence="4 7" id="KW-0812">Transmembrane</keyword>
<dbReference type="Gene3D" id="2.170.130.10">
    <property type="entry name" value="TonB-dependent receptor, plug domain"/>
    <property type="match status" value="1"/>
</dbReference>
<dbReference type="InterPro" id="IPR039426">
    <property type="entry name" value="TonB-dep_rcpt-like"/>
</dbReference>
<name>A0ABV8QQU1_9BACT</name>
<evidence type="ECO:0000256" key="5">
    <source>
        <dbReference type="ARBA" id="ARBA00023136"/>
    </source>
</evidence>
<dbReference type="InterPro" id="IPR012910">
    <property type="entry name" value="Plug_dom"/>
</dbReference>
<dbReference type="EMBL" id="JBHSCZ010000001">
    <property type="protein sequence ID" value="MFC4262058.1"/>
    <property type="molecule type" value="Genomic_DNA"/>
</dbReference>
<dbReference type="Pfam" id="PF07715">
    <property type="entry name" value="Plug"/>
    <property type="match status" value="1"/>
</dbReference>
<protein>
    <submittedName>
        <fullName evidence="10">SusC/RagA family TonB-linked outer membrane protein</fullName>
    </submittedName>
</protein>
<organism evidence="10 11">
    <name type="scientific">Ferruginibacter yonginensis</name>
    <dbReference type="NCBI Taxonomy" id="1310416"/>
    <lineage>
        <taxon>Bacteria</taxon>
        <taxon>Pseudomonadati</taxon>
        <taxon>Bacteroidota</taxon>
        <taxon>Chitinophagia</taxon>
        <taxon>Chitinophagales</taxon>
        <taxon>Chitinophagaceae</taxon>
        <taxon>Ferruginibacter</taxon>
    </lineage>
</organism>
<keyword evidence="6 7" id="KW-0998">Cell outer membrane</keyword>
<comment type="similarity">
    <text evidence="7">Belongs to the TonB-dependent receptor family.</text>
</comment>
<keyword evidence="8" id="KW-0732">Signal</keyword>
<keyword evidence="11" id="KW-1185">Reference proteome</keyword>
<dbReference type="SUPFAM" id="SSF56935">
    <property type="entry name" value="Porins"/>
    <property type="match status" value="1"/>
</dbReference>
<dbReference type="NCBIfam" id="TIGR04056">
    <property type="entry name" value="OMP_RagA_SusC"/>
    <property type="match status" value="1"/>
</dbReference>
<keyword evidence="5 7" id="KW-0472">Membrane</keyword>
<dbReference type="InterPro" id="IPR036942">
    <property type="entry name" value="Beta-barrel_TonB_sf"/>
</dbReference>
<dbReference type="InterPro" id="IPR037066">
    <property type="entry name" value="Plug_dom_sf"/>
</dbReference>
<feature type="domain" description="TonB-dependent receptor plug" evidence="9">
    <location>
        <begin position="117"/>
        <end position="224"/>
    </location>
</feature>
<dbReference type="Gene3D" id="2.40.170.20">
    <property type="entry name" value="TonB-dependent receptor, beta-barrel domain"/>
    <property type="match status" value="1"/>
</dbReference>
<evidence type="ECO:0000256" key="4">
    <source>
        <dbReference type="ARBA" id="ARBA00022692"/>
    </source>
</evidence>
<evidence type="ECO:0000256" key="7">
    <source>
        <dbReference type="PROSITE-ProRule" id="PRU01360"/>
    </source>
</evidence>
<feature type="signal peptide" evidence="8">
    <location>
        <begin position="1"/>
        <end position="22"/>
    </location>
</feature>
<dbReference type="SUPFAM" id="SSF49464">
    <property type="entry name" value="Carboxypeptidase regulatory domain-like"/>
    <property type="match status" value="1"/>
</dbReference>
<reference evidence="11" key="1">
    <citation type="journal article" date="2019" name="Int. J. Syst. Evol. Microbiol.">
        <title>The Global Catalogue of Microorganisms (GCM) 10K type strain sequencing project: providing services to taxonomists for standard genome sequencing and annotation.</title>
        <authorList>
            <consortium name="The Broad Institute Genomics Platform"/>
            <consortium name="The Broad Institute Genome Sequencing Center for Infectious Disease"/>
            <person name="Wu L."/>
            <person name="Ma J."/>
        </authorList>
    </citation>
    <scope>NUCLEOTIDE SEQUENCE [LARGE SCALE GENOMIC DNA]</scope>
    <source>
        <strain evidence="11">CECT 8289</strain>
    </source>
</reference>
<evidence type="ECO:0000256" key="6">
    <source>
        <dbReference type="ARBA" id="ARBA00023237"/>
    </source>
</evidence>
<comment type="caution">
    <text evidence="10">The sequence shown here is derived from an EMBL/GenBank/DDBJ whole genome shotgun (WGS) entry which is preliminary data.</text>
</comment>
<dbReference type="Proteomes" id="UP001595907">
    <property type="component" value="Unassembled WGS sequence"/>
</dbReference>
<evidence type="ECO:0000256" key="3">
    <source>
        <dbReference type="ARBA" id="ARBA00022452"/>
    </source>
</evidence>
<evidence type="ECO:0000313" key="10">
    <source>
        <dbReference type="EMBL" id="MFC4262058.1"/>
    </source>
</evidence>
<dbReference type="Pfam" id="PF13715">
    <property type="entry name" value="CarbopepD_reg_2"/>
    <property type="match status" value="1"/>
</dbReference>
<keyword evidence="3 7" id="KW-1134">Transmembrane beta strand</keyword>
<dbReference type="InterPro" id="IPR008969">
    <property type="entry name" value="CarboxyPept-like_regulatory"/>
</dbReference>
<dbReference type="InterPro" id="IPR023996">
    <property type="entry name" value="TonB-dep_OMP_SusC/RagA"/>
</dbReference>
<evidence type="ECO:0000256" key="2">
    <source>
        <dbReference type="ARBA" id="ARBA00022448"/>
    </source>
</evidence>
<evidence type="ECO:0000313" key="11">
    <source>
        <dbReference type="Proteomes" id="UP001595907"/>
    </source>
</evidence>